<name>A0A975GRW4_9BACT</name>
<evidence type="ECO:0000313" key="1">
    <source>
        <dbReference type="EMBL" id="QTA91365.1"/>
    </source>
</evidence>
<accession>A0A975GRW4</accession>
<organism evidence="1 2">
    <name type="scientific">Desulfonema magnum</name>
    <dbReference type="NCBI Taxonomy" id="45655"/>
    <lineage>
        <taxon>Bacteria</taxon>
        <taxon>Pseudomonadati</taxon>
        <taxon>Thermodesulfobacteriota</taxon>
        <taxon>Desulfobacteria</taxon>
        <taxon>Desulfobacterales</taxon>
        <taxon>Desulfococcaceae</taxon>
        <taxon>Desulfonema</taxon>
    </lineage>
</organism>
<proteinExistence type="predicted"/>
<sequence>MKKPVFSPPVMKIFSDKNPSFQNVLDFGQNINPKSVLKHEFLFSSYLGAKNNKICS</sequence>
<keyword evidence="2" id="KW-1185">Reference proteome</keyword>
<dbReference type="EMBL" id="CP061800">
    <property type="protein sequence ID" value="QTA91365.1"/>
    <property type="molecule type" value="Genomic_DNA"/>
</dbReference>
<dbReference type="AlphaFoldDB" id="A0A975GRW4"/>
<evidence type="ECO:0000313" key="2">
    <source>
        <dbReference type="Proteomes" id="UP000663722"/>
    </source>
</evidence>
<gene>
    <name evidence="1" type="ORF">dnm_074300</name>
</gene>
<reference evidence="1" key="1">
    <citation type="journal article" date="2021" name="Microb. Physiol.">
        <title>Proteogenomic Insights into the Physiology of Marine, Sulfate-Reducing, Filamentous Desulfonema limicola and Desulfonema magnum.</title>
        <authorList>
            <person name="Schnaars V."/>
            <person name="Wohlbrand L."/>
            <person name="Scheve S."/>
            <person name="Hinrichs C."/>
            <person name="Reinhardt R."/>
            <person name="Rabus R."/>
        </authorList>
    </citation>
    <scope>NUCLEOTIDE SEQUENCE</scope>
    <source>
        <strain evidence="1">4be13</strain>
    </source>
</reference>
<protein>
    <submittedName>
        <fullName evidence="1">Uncharacterized protein</fullName>
    </submittedName>
</protein>
<dbReference type="KEGG" id="dmm:dnm_074300"/>
<dbReference type="Proteomes" id="UP000663722">
    <property type="component" value="Chromosome"/>
</dbReference>